<dbReference type="Pfam" id="PF00924">
    <property type="entry name" value="MS_channel_2nd"/>
    <property type="match status" value="1"/>
</dbReference>
<keyword evidence="6 7" id="KW-0472">Membrane</keyword>
<feature type="transmembrane region" description="Helical" evidence="7">
    <location>
        <begin position="72"/>
        <end position="90"/>
    </location>
</feature>
<dbReference type="Pfam" id="PF21088">
    <property type="entry name" value="MS_channel_1st"/>
    <property type="match status" value="1"/>
</dbReference>
<reference evidence="11 12" key="1">
    <citation type="submission" date="2017-02" db="EMBL/GenBank/DDBJ databases">
        <title>Genomic diversity within the haloalkaliphilic genus Thioalkalivibrio.</title>
        <authorList>
            <person name="Ahn A.-C."/>
            <person name="Meier-Kolthoff J."/>
            <person name="Overmars L."/>
            <person name="Richter M."/>
            <person name="Woyke T."/>
            <person name="Sorokin D.Y."/>
            <person name="Muyzer G."/>
        </authorList>
    </citation>
    <scope>NUCLEOTIDE SEQUENCE [LARGE SCALE GENOMIC DNA]</scope>
    <source>
        <strain evidence="11 12">ALJD</strain>
    </source>
</reference>
<dbReference type="Pfam" id="PF21082">
    <property type="entry name" value="MS_channel_3rd"/>
    <property type="match status" value="1"/>
</dbReference>
<dbReference type="SUPFAM" id="SSF82689">
    <property type="entry name" value="Mechanosensitive channel protein MscS (YggB), C-terminal domain"/>
    <property type="match status" value="1"/>
</dbReference>
<dbReference type="InterPro" id="IPR010920">
    <property type="entry name" value="LSM_dom_sf"/>
</dbReference>
<dbReference type="SUPFAM" id="SSF50182">
    <property type="entry name" value="Sm-like ribonucleoproteins"/>
    <property type="match status" value="1"/>
</dbReference>
<dbReference type="Gene3D" id="3.30.70.100">
    <property type="match status" value="1"/>
</dbReference>
<dbReference type="PANTHER" id="PTHR30460:SF0">
    <property type="entry name" value="MODERATE CONDUCTANCE MECHANOSENSITIVE CHANNEL YBIO"/>
    <property type="match status" value="1"/>
</dbReference>
<feature type="transmembrane region" description="Helical" evidence="7">
    <location>
        <begin position="96"/>
        <end position="115"/>
    </location>
</feature>
<keyword evidence="4 7" id="KW-0812">Transmembrane</keyword>
<evidence type="ECO:0000259" key="9">
    <source>
        <dbReference type="Pfam" id="PF21082"/>
    </source>
</evidence>
<dbReference type="InterPro" id="IPR049278">
    <property type="entry name" value="MS_channel_C"/>
</dbReference>
<dbReference type="InterPro" id="IPR006685">
    <property type="entry name" value="MscS_channel_2nd"/>
</dbReference>
<dbReference type="InterPro" id="IPR011066">
    <property type="entry name" value="MscS_channel_C_sf"/>
</dbReference>
<evidence type="ECO:0000256" key="3">
    <source>
        <dbReference type="ARBA" id="ARBA00022475"/>
    </source>
</evidence>
<evidence type="ECO:0000259" key="10">
    <source>
        <dbReference type="Pfam" id="PF21088"/>
    </source>
</evidence>
<dbReference type="Proteomes" id="UP000189462">
    <property type="component" value="Unassembled WGS sequence"/>
</dbReference>
<protein>
    <submittedName>
        <fullName evidence="11">Mechanosensitive ion channel protein MscS</fullName>
    </submittedName>
</protein>
<sequence>MELVLEYFQEVQWDDLIFSTLRILLILVMAWVIMSVVRNALGRMQRRLVESGKRQGDVPSEASKRAETLVRLLRQAVMIVVWVMALLVILNELGVSVAPILASAGVLGLAVGFGAQNLVRDVISGFFFILENQVRVGDVAVVNGTGGLVEAINFRTLVLRDLEGKVHIFPNGTIDSVTNLTREWSAYVFDIGVAYKEDTDKVVGILKSVGEEMKADPEYGPNIIEDMEIFGVDKFDDSAVVIKGRIKTLPIKQWYVGREFLRRVKYAFDAQGVEIPFPHRTFYFGDASPPVLARMINRE</sequence>
<evidence type="ECO:0000259" key="8">
    <source>
        <dbReference type="Pfam" id="PF00924"/>
    </source>
</evidence>
<proteinExistence type="inferred from homology"/>
<name>A0A1V3NKV1_9GAMM</name>
<feature type="domain" description="Mechanosensitive ion channel transmembrane helices 2/3" evidence="10">
    <location>
        <begin position="79"/>
        <end position="116"/>
    </location>
</feature>
<dbReference type="EMBL" id="MVBK01000035">
    <property type="protein sequence ID" value="OOG25681.1"/>
    <property type="molecule type" value="Genomic_DNA"/>
</dbReference>
<evidence type="ECO:0000256" key="5">
    <source>
        <dbReference type="ARBA" id="ARBA00022989"/>
    </source>
</evidence>
<comment type="similarity">
    <text evidence="2">Belongs to the MscS (TC 1.A.23) family.</text>
</comment>
<keyword evidence="5 7" id="KW-1133">Transmembrane helix</keyword>
<dbReference type="RefSeq" id="WP_077278258.1">
    <property type="nucleotide sequence ID" value="NZ_MVBK01000035.1"/>
</dbReference>
<evidence type="ECO:0000313" key="12">
    <source>
        <dbReference type="Proteomes" id="UP000189462"/>
    </source>
</evidence>
<dbReference type="AlphaFoldDB" id="A0A1V3NKV1"/>
<dbReference type="InterPro" id="IPR011014">
    <property type="entry name" value="MscS_channel_TM-2"/>
</dbReference>
<dbReference type="STRING" id="108003.B1C78_06125"/>
<organism evidence="11 12">
    <name type="scientific">Thioalkalivibrio denitrificans</name>
    <dbReference type="NCBI Taxonomy" id="108003"/>
    <lineage>
        <taxon>Bacteria</taxon>
        <taxon>Pseudomonadati</taxon>
        <taxon>Pseudomonadota</taxon>
        <taxon>Gammaproteobacteria</taxon>
        <taxon>Chromatiales</taxon>
        <taxon>Ectothiorhodospiraceae</taxon>
        <taxon>Thioalkalivibrio</taxon>
    </lineage>
</organism>
<dbReference type="InterPro" id="IPR049142">
    <property type="entry name" value="MS_channel_1st"/>
</dbReference>
<dbReference type="GO" id="GO:0008381">
    <property type="term" value="F:mechanosensitive monoatomic ion channel activity"/>
    <property type="evidence" value="ECO:0007669"/>
    <property type="project" value="InterPro"/>
</dbReference>
<dbReference type="OrthoDB" id="6500477at2"/>
<comment type="caution">
    <text evidence="11">The sequence shown here is derived from an EMBL/GenBank/DDBJ whole genome shotgun (WGS) entry which is preliminary data.</text>
</comment>
<comment type="subcellular location">
    <subcellularLocation>
        <location evidence="1">Cell membrane</location>
        <topology evidence="1">Multi-pass membrane protein</topology>
    </subcellularLocation>
</comment>
<evidence type="ECO:0000313" key="11">
    <source>
        <dbReference type="EMBL" id="OOG25681.1"/>
    </source>
</evidence>
<feature type="domain" description="Mechanosensitive ion channel MscS" evidence="8">
    <location>
        <begin position="117"/>
        <end position="182"/>
    </location>
</feature>
<dbReference type="SUPFAM" id="SSF82861">
    <property type="entry name" value="Mechanosensitive channel protein MscS (YggB), transmembrane region"/>
    <property type="match status" value="1"/>
</dbReference>
<feature type="transmembrane region" description="Helical" evidence="7">
    <location>
        <begin position="16"/>
        <end position="37"/>
    </location>
</feature>
<dbReference type="Gene3D" id="1.10.287.1260">
    <property type="match status" value="1"/>
</dbReference>
<dbReference type="PANTHER" id="PTHR30460">
    <property type="entry name" value="MODERATE CONDUCTANCE MECHANOSENSITIVE CHANNEL YBIO"/>
    <property type="match status" value="1"/>
</dbReference>
<evidence type="ECO:0000256" key="1">
    <source>
        <dbReference type="ARBA" id="ARBA00004651"/>
    </source>
</evidence>
<evidence type="ECO:0000256" key="4">
    <source>
        <dbReference type="ARBA" id="ARBA00022692"/>
    </source>
</evidence>
<dbReference type="InterPro" id="IPR023408">
    <property type="entry name" value="MscS_beta-dom_sf"/>
</dbReference>
<evidence type="ECO:0000256" key="2">
    <source>
        <dbReference type="ARBA" id="ARBA00008017"/>
    </source>
</evidence>
<feature type="domain" description="Mechanosensitive ion channel MscS C-terminal" evidence="9">
    <location>
        <begin position="188"/>
        <end position="275"/>
    </location>
</feature>
<keyword evidence="12" id="KW-1185">Reference proteome</keyword>
<gene>
    <name evidence="11" type="ORF">B1C78_06125</name>
</gene>
<evidence type="ECO:0000256" key="6">
    <source>
        <dbReference type="ARBA" id="ARBA00023136"/>
    </source>
</evidence>
<accession>A0A1V3NKV1</accession>
<dbReference type="InterPro" id="IPR045276">
    <property type="entry name" value="YbiO_bact"/>
</dbReference>
<keyword evidence="3" id="KW-1003">Cell membrane</keyword>
<evidence type="ECO:0000256" key="7">
    <source>
        <dbReference type="SAM" id="Phobius"/>
    </source>
</evidence>
<dbReference type="Gene3D" id="2.30.30.60">
    <property type="match status" value="1"/>
</dbReference>
<dbReference type="GO" id="GO:0005886">
    <property type="term" value="C:plasma membrane"/>
    <property type="evidence" value="ECO:0007669"/>
    <property type="project" value="UniProtKB-SubCell"/>
</dbReference>